<accession>A0ABW3T0L0</accession>
<organism evidence="1 2">
    <name type="scientific">Phenylobacterium conjunctum</name>
    <dbReference type="NCBI Taxonomy" id="1298959"/>
    <lineage>
        <taxon>Bacteria</taxon>
        <taxon>Pseudomonadati</taxon>
        <taxon>Pseudomonadota</taxon>
        <taxon>Alphaproteobacteria</taxon>
        <taxon>Caulobacterales</taxon>
        <taxon>Caulobacteraceae</taxon>
        <taxon>Phenylobacterium</taxon>
    </lineage>
</organism>
<keyword evidence="2" id="KW-1185">Reference proteome</keyword>
<dbReference type="RefSeq" id="WP_377352704.1">
    <property type="nucleotide sequence ID" value="NZ_JBHTLQ010000006.1"/>
</dbReference>
<name>A0ABW3T0L0_9CAUL</name>
<dbReference type="EMBL" id="JBHTLQ010000006">
    <property type="protein sequence ID" value="MFD1189761.1"/>
    <property type="molecule type" value="Genomic_DNA"/>
</dbReference>
<proteinExistence type="predicted"/>
<evidence type="ECO:0000313" key="2">
    <source>
        <dbReference type="Proteomes" id="UP001597216"/>
    </source>
</evidence>
<gene>
    <name evidence="1" type="ORF">ACFQ27_04145</name>
</gene>
<reference evidence="2" key="1">
    <citation type="journal article" date="2019" name="Int. J. Syst. Evol. Microbiol.">
        <title>The Global Catalogue of Microorganisms (GCM) 10K type strain sequencing project: providing services to taxonomists for standard genome sequencing and annotation.</title>
        <authorList>
            <consortium name="The Broad Institute Genomics Platform"/>
            <consortium name="The Broad Institute Genome Sequencing Center for Infectious Disease"/>
            <person name="Wu L."/>
            <person name="Ma J."/>
        </authorList>
    </citation>
    <scope>NUCLEOTIDE SEQUENCE [LARGE SCALE GENOMIC DNA]</scope>
    <source>
        <strain evidence="2">CCUG 55074</strain>
    </source>
</reference>
<evidence type="ECO:0000313" key="1">
    <source>
        <dbReference type="EMBL" id="MFD1189761.1"/>
    </source>
</evidence>
<dbReference type="Proteomes" id="UP001597216">
    <property type="component" value="Unassembled WGS sequence"/>
</dbReference>
<protein>
    <submittedName>
        <fullName evidence="1">Uncharacterized protein</fullName>
    </submittedName>
</protein>
<sequence length="186" mass="19964">MTTKILATLDASGLPIAIPPAGPATTWWVIVADEQEVAWSFTPVGDRAPFEVNHPAGQAQAYDAETRARFCIQEVAMADAPAGKRVASHGLTLEDGVIVAHPTFEPMPPTPILPVSRMQAKLALNAAGLLEDVEAAVASASREVQIYWTEVSELHRDHSILIEMTDALGWTSEQVDDLFRAAAAIL</sequence>
<comment type="caution">
    <text evidence="1">The sequence shown here is derived from an EMBL/GenBank/DDBJ whole genome shotgun (WGS) entry which is preliminary data.</text>
</comment>